<proteinExistence type="predicted"/>
<feature type="domain" description="Thioredoxin" evidence="3">
    <location>
        <begin position="65"/>
        <end position="206"/>
    </location>
</feature>
<evidence type="ECO:0000256" key="1">
    <source>
        <dbReference type="SAM" id="MobiDB-lite"/>
    </source>
</evidence>
<dbReference type="InterPro" id="IPR036249">
    <property type="entry name" value="Thioredoxin-like_sf"/>
</dbReference>
<dbReference type="Proteomes" id="UP000294558">
    <property type="component" value="Unassembled WGS sequence"/>
</dbReference>
<dbReference type="PANTHER" id="PTHR42852:SF13">
    <property type="entry name" value="PROTEIN DIPZ"/>
    <property type="match status" value="1"/>
</dbReference>
<name>A0A4R7I2C7_9ACTN</name>
<reference evidence="4 5" key="1">
    <citation type="submission" date="2019-03" db="EMBL/GenBank/DDBJ databases">
        <title>Sequencing the genomes of 1000 actinobacteria strains.</title>
        <authorList>
            <person name="Klenk H.-P."/>
        </authorList>
    </citation>
    <scope>NUCLEOTIDE SEQUENCE [LARGE SCALE GENOMIC DNA]</scope>
    <source>
        <strain evidence="4 5">DSM 18936</strain>
    </source>
</reference>
<evidence type="ECO:0000259" key="3">
    <source>
        <dbReference type="PROSITE" id="PS51352"/>
    </source>
</evidence>
<sequence>MSDLTDAPATAPGAPGDTAETAQTNGSGRRRVAPIAAGLVALVVVGLFAILLMADSSQDSTAGSPLLGNLAPDVTATNEDGSTFELSRRKGSWVVLNFFTHDCVPCIREHPELIEFVDQQQALGAEGAEFYSVVRDSTNEQVEAFFAERGGDWTIVYDTDYEFVNGFGVAQVPETWIVDPNGFVRRRYIGQVTSDGLSATLQAMREGAA</sequence>
<keyword evidence="2" id="KW-0812">Transmembrane</keyword>
<dbReference type="GO" id="GO:0016209">
    <property type="term" value="F:antioxidant activity"/>
    <property type="evidence" value="ECO:0007669"/>
    <property type="project" value="InterPro"/>
</dbReference>
<dbReference type="SUPFAM" id="SSF52833">
    <property type="entry name" value="Thioredoxin-like"/>
    <property type="match status" value="1"/>
</dbReference>
<feature type="transmembrane region" description="Helical" evidence="2">
    <location>
        <begin position="32"/>
        <end position="54"/>
    </location>
</feature>
<feature type="region of interest" description="Disordered" evidence="1">
    <location>
        <begin position="1"/>
        <end position="28"/>
    </location>
</feature>
<protein>
    <submittedName>
        <fullName evidence="4">Cytochrome c biogenesis protein CcmG/thiol:disulfide interchange protein DsbE</fullName>
    </submittedName>
</protein>
<feature type="compositionally biased region" description="Low complexity" evidence="1">
    <location>
        <begin position="1"/>
        <end position="22"/>
    </location>
</feature>
<evidence type="ECO:0000256" key="2">
    <source>
        <dbReference type="SAM" id="Phobius"/>
    </source>
</evidence>
<dbReference type="AlphaFoldDB" id="A0A4R7I2C7"/>
<gene>
    <name evidence="4" type="ORF">BDK89_3370</name>
</gene>
<accession>A0A4R7I2C7</accession>
<dbReference type="Pfam" id="PF00578">
    <property type="entry name" value="AhpC-TSA"/>
    <property type="match status" value="1"/>
</dbReference>
<evidence type="ECO:0000313" key="4">
    <source>
        <dbReference type="EMBL" id="TDT17757.1"/>
    </source>
</evidence>
<evidence type="ECO:0000313" key="5">
    <source>
        <dbReference type="Proteomes" id="UP000294558"/>
    </source>
</evidence>
<dbReference type="Gene3D" id="3.40.30.10">
    <property type="entry name" value="Glutaredoxin"/>
    <property type="match status" value="1"/>
</dbReference>
<dbReference type="EMBL" id="SOAU01000001">
    <property type="protein sequence ID" value="TDT17757.1"/>
    <property type="molecule type" value="Genomic_DNA"/>
</dbReference>
<dbReference type="RefSeq" id="WP_166657643.1">
    <property type="nucleotide sequence ID" value="NZ_SOAU01000001.1"/>
</dbReference>
<organism evidence="4 5">
    <name type="scientific">Ilumatobacter fluminis</name>
    <dbReference type="NCBI Taxonomy" id="467091"/>
    <lineage>
        <taxon>Bacteria</taxon>
        <taxon>Bacillati</taxon>
        <taxon>Actinomycetota</taxon>
        <taxon>Acidimicrobiia</taxon>
        <taxon>Acidimicrobiales</taxon>
        <taxon>Ilumatobacteraceae</taxon>
        <taxon>Ilumatobacter</taxon>
    </lineage>
</organism>
<dbReference type="GO" id="GO:0016491">
    <property type="term" value="F:oxidoreductase activity"/>
    <property type="evidence" value="ECO:0007669"/>
    <property type="project" value="InterPro"/>
</dbReference>
<dbReference type="CDD" id="cd02966">
    <property type="entry name" value="TlpA_like_family"/>
    <property type="match status" value="1"/>
</dbReference>
<dbReference type="PANTHER" id="PTHR42852">
    <property type="entry name" value="THIOL:DISULFIDE INTERCHANGE PROTEIN DSBE"/>
    <property type="match status" value="1"/>
</dbReference>
<keyword evidence="2" id="KW-1133">Transmembrane helix</keyword>
<keyword evidence="5" id="KW-1185">Reference proteome</keyword>
<keyword evidence="2" id="KW-0472">Membrane</keyword>
<dbReference type="InterPro" id="IPR050553">
    <property type="entry name" value="Thioredoxin_ResA/DsbE_sf"/>
</dbReference>
<dbReference type="InterPro" id="IPR000866">
    <property type="entry name" value="AhpC/TSA"/>
</dbReference>
<dbReference type="PROSITE" id="PS51352">
    <property type="entry name" value="THIOREDOXIN_2"/>
    <property type="match status" value="1"/>
</dbReference>
<dbReference type="InterPro" id="IPR013766">
    <property type="entry name" value="Thioredoxin_domain"/>
</dbReference>
<comment type="caution">
    <text evidence="4">The sequence shown here is derived from an EMBL/GenBank/DDBJ whole genome shotgun (WGS) entry which is preliminary data.</text>
</comment>